<dbReference type="GO" id="GO:0051301">
    <property type="term" value="P:cell division"/>
    <property type="evidence" value="ECO:0007669"/>
    <property type="project" value="UniProtKB-KW"/>
</dbReference>
<evidence type="ECO:0000256" key="13">
    <source>
        <dbReference type="SAM" id="MobiDB-lite"/>
    </source>
</evidence>
<keyword evidence="9 11" id="KW-0539">Nucleus</keyword>
<dbReference type="GO" id="GO:0016887">
    <property type="term" value="F:ATP hydrolysis activity"/>
    <property type="evidence" value="ECO:0007669"/>
    <property type="project" value="InterPro"/>
</dbReference>
<comment type="similarity">
    <text evidence="2">Belongs to the SMC family. SMC4 subfamily.</text>
</comment>
<dbReference type="GO" id="GO:0000796">
    <property type="term" value="C:condensin complex"/>
    <property type="evidence" value="ECO:0007669"/>
    <property type="project" value="TreeGrafter"/>
</dbReference>
<proteinExistence type="inferred from homology"/>
<sequence>MPTPARSSRVIPATPAAILSSLREKNASDLLQEPETTGPTSRLVIHKMVLINFKSYAGRQEIGPFHKSFSSIVGPNGSGKSNTIDALLFVFGYRAAKMRQGKLSELIHNSADYPDLDFCSVEVHFRDIIDLPGPDAFELVPNSELVVARKAFKSNSSTYTINERASNFTEVTTLLKGRGIDLDHKRFLILQGEVESIAQMKPKAPTEHEDGLLEYLEDIIGTAKYKEPIEQSLVEVDRLNEERADKLNRLRIVEREKASLEEKKKEAEAYLKDQNELTRAQALLWQYYMWQLRANMEITGKNIALLDRKLKDETERHEEQIKDAEELQTAYDEQVKAFEDVKKETDKLVKELGRHEKEEVQFQEKKKHLVTKTKKLSKALADDKAAKSAADALVRDKADEIKSLRKEVDEQESALVDEEAELENIVESLRGKTEVFNVQIQTKQKELEPWMTQVRKIQSDIDVATNEKQLLEEKAASVGKGVDQATAAVDTLKEELGAKGEELQKLNMEKKNLEAEAKEGRSKLKAMQDDVGNLKTKAKTLRERSDEAKASLSANKSEDAVLESLTRLRDTGRIKGFHGRLGNLGTISDKYDVAVSTACTSLNNLVVDTVEQGQACIEYLRKHNIGRASIIVLEKLPARNLDKIDTPEGVPRLFDLITPKDAKFAPAFYKGLFNTLVADNMEQANRIAFGAKRWRVVTLAGQLIDTSGTMSGGGNRAAKGGMSSKFAADRVEPNVVARYEKETSDAEEHAQKFQADLRDAEAKLEAVEKNIPRVDMAISKIQLDIKGLQARLAEAEKRAKELQTQSKPDANDAKRIKALEAEMAAHSKELEKVKTKSDAIESDIRDLQEKILEVGGVRLRSQQSKVDGIKQLIDLANERMNKAEVTQAKATKDLEKLAKSIETHTKQLEDVQAEVEALEADYATSAADLQVIRENVANAEAALETAKDQLEEMKSDLDEKTAFIKQFRALEMELKQKLDEAGKSMEDSKRKLEHWKAKHDDLHLEYVDDDEDEEEEDSPKVQDSSVDAPEDTESVVENRENDVDEEVKDDVKPVKKAKRHAKDEIPVYSDDELQGCNRDQLVGQVSLLEERVGNPPNMNVLVEYRKREANFLERAQDLERVTALRDAEKRRHDELRKTRLEEFMTGFSIITSKLKEMYQMITLGGNAELELVDSMDPFSEGINFSVMPPKKSWKNISNLSGGEKTLSSLALVFALHVFKPTPLYFMDEIDAALDFRNVSIIANYIKDRTKNAQFIIISLRNDMFELSHRLIGIYKTGNATKSIAINNHAMVAAA</sequence>
<organism evidence="15 16">
    <name type="scientific">Calocera viscosa (strain TUFC12733)</name>
    <dbReference type="NCBI Taxonomy" id="1330018"/>
    <lineage>
        <taxon>Eukaryota</taxon>
        <taxon>Fungi</taxon>
        <taxon>Dikarya</taxon>
        <taxon>Basidiomycota</taxon>
        <taxon>Agaricomycotina</taxon>
        <taxon>Dacrymycetes</taxon>
        <taxon>Dacrymycetales</taxon>
        <taxon>Dacrymycetaceae</taxon>
        <taxon>Calocera</taxon>
    </lineage>
</organism>
<dbReference type="SUPFAM" id="SSF75553">
    <property type="entry name" value="Smc hinge domain"/>
    <property type="match status" value="1"/>
</dbReference>
<dbReference type="GO" id="GO:0005524">
    <property type="term" value="F:ATP binding"/>
    <property type="evidence" value="ECO:0007669"/>
    <property type="project" value="UniProtKB-KW"/>
</dbReference>
<evidence type="ECO:0000256" key="12">
    <source>
        <dbReference type="SAM" id="Coils"/>
    </source>
</evidence>
<feature type="domain" description="SMC hinge" evidence="14">
    <location>
        <begin position="575"/>
        <end position="688"/>
    </location>
</feature>
<evidence type="ECO:0000259" key="14">
    <source>
        <dbReference type="SMART" id="SM00968"/>
    </source>
</evidence>
<dbReference type="SMART" id="SM00968">
    <property type="entry name" value="SMC_hinge"/>
    <property type="match status" value="1"/>
</dbReference>
<evidence type="ECO:0000256" key="10">
    <source>
        <dbReference type="ARBA" id="ARBA00023306"/>
    </source>
</evidence>
<feature type="coiled-coil region" evidence="12">
    <location>
        <begin position="307"/>
        <end position="358"/>
    </location>
</feature>
<dbReference type="FunFam" id="3.40.50.300:FF:000481">
    <property type="entry name" value="Structural maintenance of chromosomes 4"/>
    <property type="match status" value="1"/>
</dbReference>
<evidence type="ECO:0000313" key="16">
    <source>
        <dbReference type="Proteomes" id="UP000076738"/>
    </source>
</evidence>
<evidence type="ECO:0000256" key="2">
    <source>
        <dbReference type="ARBA" id="ARBA00006005"/>
    </source>
</evidence>
<accession>A0A167M4D5</accession>
<evidence type="ECO:0000313" key="15">
    <source>
        <dbReference type="EMBL" id="KZO96322.1"/>
    </source>
</evidence>
<evidence type="ECO:0000256" key="6">
    <source>
        <dbReference type="ARBA" id="ARBA00022840"/>
    </source>
</evidence>
<feature type="coiled-coil region" evidence="12">
    <location>
        <begin position="894"/>
        <end position="1005"/>
    </location>
</feature>
<dbReference type="STRING" id="1330018.A0A167M4D5"/>
<comment type="subcellular location">
    <subcellularLocation>
        <location evidence="1 11">Nucleus</location>
    </subcellularLocation>
</comment>
<reference evidence="15 16" key="1">
    <citation type="journal article" date="2016" name="Mol. Biol. Evol.">
        <title>Comparative Genomics of Early-Diverging Mushroom-Forming Fungi Provides Insights into the Origins of Lignocellulose Decay Capabilities.</title>
        <authorList>
            <person name="Nagy L.G."/>
            <person name="Riley R."/>
            <person name="Tritt A."/>
            <person name="Adam C."/>
            <person name="Daum C."/>
            <person name="Floudas D."/>
            <person name="Sun H."/>
            <person name="Yadav J.S."/>
            <person name="Pangilinan J."/>
            <person name="Larsson K.H."/>
            <person name="Matsuura K."/>
            <person name="Barry K."/>
            <person name="Labutti K."/>
            <person name="Kuo R."/>
            <person name="Ohm R.A."/>
            <person name="Bhattacharya S.S."/>
            <person name="Shirouzu T."/>
            <person name="Yoshinaga Y."/>
            <person name="Martin F.M."/>
            <person name="Grigoriev I.V."/>
            <person name="Hibbett D.S."/>
        </authorList>
    </citation>
    <scope>NUCLEOTIDE SEQUENCE [LARGE SCALE GENOMIC DNA]</scope>
    <source>
        <strain evidence="15 16">TUFC12733</strain>
    </source>
</reference>
<gene>
    <name evidence="15" type="ORF">CALVIDRAFT_481502</name>
</gene>
<name>A0A167M4D5_CALVF</name>
<feature type="coiled-coil region" evidence="12">
    <location>
        <begin position="736"/>
        <end position="850"/>
    </location>
</feature>
<dbReference type="InterPro" id="IPR024704">
    <property type="entry name" value="SMC"/>
</dbReference>
<dbReference type="PIRSF" id="PIRSF005719">
    <property type="entry name" value="SMC"/>
    <property type="match status" value="1"/>
</dbReference>
<keyword evidence="8" id="KW-0226">DNA condensation</keyword>
<dbReference type="EMBL" id="KV417284">
    <property type="protein sequence ID" value="KZO96322.1"/>
    <property type="molecule type" value="Genomic_DNA"/>
</dbReference>
<evidence type="ECO:0000256" key="4">
    <source>
        <dbReference type="ARBA" id="ARBA00022741"/>
    </source>
</evidence>
<feature type="coiled-coil region" evidence="12">
    <location>
        <begin position="394"/>
        <end position="428"/>
    </location>
</feature>
<evidence type="ECO:0000256" key="7">
    <source>
        <dbReference type="ARBA" id="ARBA00023054"/>
    </source>
</evidence>
<dbReference type="FunFam" id="3.40.50.300:FF:000585">
    <property type="entry name" value="Structural maintenance of chromosomes 4"/>
    <property type="match status" value="1"/>
</dbReference>
<evidence type="ECO:0000256" key="5">
    <source>
        <dbReference type="ARBA" id="ARBA00022776"/>
    </source>
</evidence>
<dbReference type="OrthoDB" id="5575062at2759"/>
<dbReference type="Gene3D" id="3.40.50.300">
    <property type="entry name" value="P-loop containing nucleotide triphosphate hydrolases"/>
    <property type="match status" value="2"/>
</dbReference>
<dbReference type="InterPro" id="IPR010935">
    <property type="entry name" value="SMC_hinge"/>
</dbReference>
<dbReference type="GO" id="GO:0005634">
    <property type="term" value="C:nucleus"/>
    <property type="evidence" value="ECO:0007669"/>
    <property type="project" value="UniProtKB-SubCell"/>
</dbReference>
<dbReference type="Gene3D" id="3.30.70.1620">
    <property type="match status" value="1"/>
</dbReference>
<evidence type="ECO:0000256" key="8">
    <source>
        <dbReference type="ARBA" id="ARBA00023067"/>
    </source>
</evidence>
<dbReference type="Pfam" id="PF06470">
    <property type="entry name" value="SMC_hinge"/>
    <property type="match status" value="1"/>
</dbReference>
<dbReference type="PANTHER" id="PTHR18937:SF172">
    <property type="entry name" value="STRUCTURAL MAINTENANCE OF CHROMOSOMES PROTEIN"/>
    <property type="match status" value="1"/>
</dbReference>
<dbReference type="SUPFAM" id="SSF57997">
    <property type="entry name" value="Tropomyosin"/>
    <property type="match status" value="1"/>
</dbReference>
<dbReference type="Gene3D" id="1.10.287.1490">
    <property type="match status" value="1"/>
</dbReference>
<keyword evidence="10" id="KW-0131">Cell cycle</keyword>
<feature type="coiled-coil region" evidence="12">
    <location>
        <begin position="229"/>
        <end position="280"/>
    </location>
</feature>
<dbReference type="PANTHER" id="PTHR18937">
    <property type="entry name" value="STRUCTURAL MAINTENANCE OF CHROMOSOMES SMC FAMILY MEMBER"/>
    <property type="match status" value="1"/>
</dbReference>
<evidence type="ECO:0000256" key="1">
    <source>
        <dbReference type="ARBA" id="ARBA00004123"/>
    </source>
</evidence>
<feature type="coiled-coil region" evidence="12">
    <location>
        <begin position="1101"/>
        <end position="1138"/>
    </location>
</feature>
<dbReference type="InterPro" id="IPR027417">
    <property type="entry name" value="P-loop_NTPase"/>
</dbReference>
<feature type="coiled-coil region" evidence="12">
    <location>
        <begin position="454"/>
        <end position="551"/>
    </location>
</feature>
<keyword evidence="6" id="KW-0067">ATP-binding</keyword>
<keyword evidence="7 12" id="KW-0175">Coiled coil</keyword>
<dbReference type="GO" id="GO:0007076">
    <property type="term" value="P:mitotic chromosome condensation"/>
    <property type="evidence" value="ECO:0007669"/>
    <property type="project" value="TreeGrafter"/>
</dbReference>
<keyword evidence="3" id="KW-0132">Cell division</keyword>
<keyword evidence="16" id="KW-1185">Reference proteome</keyword>
<evidence type="ECO:0000256" key="9">
    <source>
        <dbReference type="ARBA" id="ARBA00023242"/>
    </source>
</evidence>
<dbReference type="InterPro" id="IPR003395">
    <property type="entry name" value="RecF/RecN/SMC_N"/>
</dbReference>
<dbReference type="InterPro" id="IPR036277">
    <property type="entry name" value="SMC_hinge_sf"/>
</dbReference>
<evidence type="ECO:0000256" key="11">
    <source>
        <dbReference type="PIRNR" id="PIRNR005719"/>
    </source>
</evidence>
<protein>
    <recommendedName>
        <fullName evidence="11">Structural maintenance of chromosomes protein</fullName>
    </recommendedName>
</protein>
<feature type="region of interest" description="Disordered" evidence="13">
    <location>
        <begin position="1008"/>
        <end position="1055"/>
    </location>
</feature>
<dbReference type="Gene3D" id="1.20.1060.20">
    <property type="match status" value="1"/>
</dbReference>
<dbReference type="Proteomes" id="UP000076738">
    <property type="component" value="Unassembled WGS sequence"/>
</dbReference>
<dbReference type="Pfam" id="PF02463">
    <property type="entry name" value="SMC_N"/>
    <property type="match status" value="1"/>
</dbReference>
<dbReference type="SUPFAM" id="SSF52540">
    <property type="entry name" value="P-loop containing nucleoside triphosphate hydrolases"/>
    <property type="match status" value="1"/>
</dbReference>
<feature type="compositionally biased region" description="Acidic residues" evidence="13">
    <location>
        <begin position="1008"/>
        <end position="1017"/>
    </location>
</feature>
<keyword evidence="4" id="KW-0547">Nucleotide-binding</keyword>
<evidence type="ECO:0000256" key="3">
    <source>
        <dbReference type="ARBA" id="ARBA00022618"/>
    </source>
</evidence>
<keyword evidence="5" id="KW-0498">Mitosis</keyword>